<evidence type="ECO:0000256" key="5">
    <source>
        <dbReference type="ARBA" id="ARBA00022857"/>
    </source>
</evidence>
<dbReference type="SUPFAM" id="SSF51905">
    <property type="entry name" value="FAD/NAD(P)-binding domain"/>
    <property type="match status" value="2"/>
</dbReference>
<dbReference type="EMBL" id="JADMLG010000012">
    <property type="protein sequence ID" value="MBH0779756.1"/>
    <property type="molecule type" value="Genomic_DNA"/>
</dbReference>
<dbReference type="GO" id="GO:0004499">
    <property type="term" value="F:N,N-dimethylaniline monooxygenase activity"/>
    <property type="evidence" value="ECO:0007669"/>
    <property type="project" value="InterPro"/>
</dbReference>
<dbReference type="InterPro" id="IPR050775">
    <property type="entry name" value="FAD-binding_Monooxygenases"/>
</dbReference>
<dbReference type="Gene3D" id="3.50.50.60">
    <property type="entry name" value="FAD/NAD(P)-binding domain"/>
    <property type="match status" value="3"/>
</dbReference>
<dbReference type="PANTHER" id="PTHR43098:SF3">
    <property type="entry name" value="L-ORNITHINE N(5)-MONOOXYGENASE-RELATED"/>
    <property type="match status" value="1"/>
</dbReference>
<evidence type="ECO:0000313" key="9">
    <source>
        <dbReference type="Proteomes" id="UP000655751"/>
    </source>
</evidence>
<dbReference type="InterPro" id="IPR020946">
    <property type="entry name" value="Flavin_mOase-like"/>
</dbReference>
<dbReference type="PANTHER" id="PTHR43098">
    <property type="entry name" value="L-ORNITHINE N(5)-MONOOXYGENASE-RELATED"/>
    <property type="match status" value="1"/>
</dbReference>
<evidence type="ECO:0000256" key="3">
    <source>
        <dbReference type="ARBA" id="ARBA00022630"/>
    </source>
</evidence>
<keyword evidence="3" id="KW-0285">Flavoprotein</keyword>
<sequence>MSDIQRCDAVVIGAGFAGMYALHRLRDDLGLRVRVFERGTDVGGTWYWNRYPGARCDVESMYYSYSFSAELEQEWEWSELYPAQPEILAYANHVADRFDLRADIAFETSVESAEFDEGALEWIVRTDRGETVAARFLITAVGCLSASRIPPFPGLDSFAGEIYHTGEWPHEGVDFSGKRVAVVGTGSSGLQVIPKIAEQAEHLTVFQRTPAFSLPARNRPLGAQEVAEFKADYPARRAAARMAPSGVPGIPPVGSALSVTDEQREQLLTERWNRGGTSFMRVFNDTVVNLDANEFSAEFVRERIRDIVDDPATADKLIPRGYPIGAKRICLDTDYWVTFNRDNVDLVSVRDTPIEEITAAGLRVGDTEYAVDVIVFATGYDAMTGPLNAIDIRGADGVALRETWAAGPRTYLGIATAGFPNLFMLTAPGSPSVLVNVIISIEQHVDWVADTLTHMRENGYSRIEAVLDAQDRWVEHVNEAASRTLFLQGNSWYLGANVPGKPRVFMPYVGGAGPYRKICDEVAADGYRGFTLSAANPESATSGRAVDVPAGN</sequence>
<dbReference type="Proteomes" id="UP000655751">
    <property type="component" value="Unassembled WGS sequence"/>
</dbReference>
<dbReference type="RefSeq" id="WP_196152072.1">
    <property type="nucleotide sequence ID" value="NZ_JADMLG010000012.1"/>
</dbReference>
<dbReference type="GO" id="GO:0050660">
    <property type="term" value="F:flavin adenine dinucleotide binding"/>
    <property type="evidence" value="ECO:0007669"/>
    <property type="project" value="InterPro"/>
</dbReference>
<name>A0A931IEI9_9NOCA</name>
<accession>A0A931IEI9</accession>
<keyword evidence="9" id="KW-1185">Reference proteome</keyword>
<evidence type="ECO:0000256" key="1">
    <source>
        <dbReference type="ARBA" id="ARBA00001974"/>
    </source>
</evidence>
<dbReference type="InterPro" id="IPR036188">
    <property type="entry name" value="FAD/NAD-bd_sf"/>
</dbReference>
<keyword evidence="5" id="KW-0521">NADP</keyword>
<evidence type="ECO:0000313" key="8">
    <source>
        <dbReference type="EMBL" id="MBH0779756.1"/>
    </source>
</evidence>
<dbReference type="GO" id="GO:0050661">
    <property type="term" value="F:NADP binding"/>
    <property type="evidence" value="ECO:0007669"/>
    <property type="project" value="InterPro"/>
</dbReference>
<keyword evidence="4" id="KW-0274">FAD</keyword>
<comment type="caution">
    <text evidence="8">The sequence shown here is derived from an EMBL/GenBank/DDBJ whole genome shotgun (WGS) entry which is preliminary data.</text>
</comment>
<evidence type="ECO:0000256" key="7">
    <source>
        <dbReference type="ARBA" id="ARBA00023033"/>
    </source>
</evidence>
<evidence type="ECO:0000256" key="2">
    <source>
        <dbReference type="ARBA" id="ARBA00010139"/>
    </source>
</evidence>
<keyword evidence="6" id="KW-0560">Oxidoreductase</keyword>
<evidence type="ECO:0000256" key="6">
    <source>
        <dbReference type="ARBA" id="ARBA00023002"/>
    </source>
</evidence>
<dbReference type="AlphaFoldDB" id="A0A931IEI9"/>
<gene>
    <name evidence="8" type="ORF">IT779_26135</name>
</gene>
<dbReference type="Pfam" id="PF00743">
    <property type="entry name" value="FMO-like"/>
    <property type="match status" value="1"/>
</dbReference>
<keyword evidence="7" id="KW-0503">Monooxygenase</keyword>
<organism evidence="8 9">
    <name type="scientific">Nocardia bovistercoris</name>
    <dbReference type="NCBI Taxonomy" id="2785916"/>
    <lineage>
        <taxon>Bacteria</taxon>
        <taxon>Bacillati</taxon>
        <taxon>Actinomycetota</taxon>
        <taxon>Actinomycetes</taxon>
        <taxon>Mycobacteriales</taxon>
        <taxon>Nocardiaceae</taxon>
        <taxon>Nocardia</taxon>
    </lineage>
</organism>
<comment type="similarity">
    <text evidence="2">Belongs to the FAD-binding monooxygenase family.</text>
</comment>
<comment type="cofactor">
    <cofactor evidence="1">
        <name>FAD</name>
        <dbReference type="ChEBI" id="CHEBI:57692"/>
    </cofactor>
</comment>
<protein>
    <submittedName>
        <fullName evidence="8">NAD(P)/FAD-dependent oxidoreductase</fullName>
    </submittedName>
</protein>
<reference evidence="8" key="1">
    <citation type="submission" date="2020-11" db="EMBL/GenBank/DDBJ databases">
        <title>Nocardia NEAU-351.nov., a novel actinomycete isolated from the cow dung.</title>
        <authorList>
            <person name="Zhang X."/>
        </authorList>
    </citation>
    <scope>NUCLEOTIDE SEQUENCE</scope>
    <source>
        <strain evidence="8">NEAU-351</strain>
    </source>
</reference>
<proteinExistence type="inferred from homology"/>
<evidence type="ECO:0000256" key="4">
    <source>
        <dbReference type="ARBA" id="ARBA00022827"/>
    </source>
</evidence>